<dbReference type="PANTHER" id="PTHR43788:SF8">
    <property type="entry name" value="DNA-BINDING PROTEIN SMUBP-2"/>
    <property type="match status" value="1"/>
</dbReference>
<keyword evidence="7" id="KW-1185">Reference proteome</keyword>
<name>D8SF15_SELML</name>
<dbReference type="GO" id="GO:0005524">
    <property type="term" value="F:ATP binding"/>
    <property type="evidence" value="ECO:0007669"/>
    <property type="project" value="UniProtKB-KW"/>
</dbReference>
<reference evidence="6 7" key="1">
    <citation type="journal article" date="2011" name="Science">
        <title>The Selaginella genome identifies genetic changes associated with the evolution of vascular plants.</title>
        <authorList>
            <person name="Banks J.A."/>
            <person name="Nishiyama T."/>
            <person name="Hasebe M."/>
            <person name="Bowman J.L."/>
            <person name="Gribskov M."/>
            <person name="dePamphilis C."/>
            <person name="Albert V.A."/>
            <person name="Aono N."/>
            <person name="Aoyama T."/>
            <person name="Ambrose B.A."/>
            <person name="Ashton N.W."/>
            <person name="Axtell M.J."/>
            <person name="Barker E."/>
            <person name="Barker M.S."/>
            <person name="Bennetzen J.L."/>
            <person name="Bonawitz N.D."/>
            <person name="Chapple C."/>
            <person name="Cheng C."/>
            <person name="Correa L.G."/>
            <person name="Dacre M."/>
            <person name="DeBarry J."/>
            <person name="Dreyer I."/>
            <person name="Elias M."/>
            <person name="Engstrom E.M."/>
            <person name="Estelle M."/>
            <person name="Feng L."/>
            <person name="Finet C."/>
            <person name="Floyd S.K."/>
            <person name="Frommer W.B."/>
            <person name="Fujita T."/>
            <person name="Gramzow L."/>
            <person name="Gutensohn M."/>
            <person name="Harholt J."/>
            <person name="Hattori M."/>
            <person name="Heyl A."/>
            <person name="Hirai T."/>
            <person name="Hiwatashi Y."/>
            <person name="Ishikawa M."/>
            <person name="Iwata M."/>
            <person name="Karol K.G."/>
            <person name="Koehler B."/>
            <person name="Kolukisaoglu U."/>
            <person name="Kubo M."/>
            <person name="Kurata T."/>
            <person name="Lalonde S."/>
            <person name="Li K."/>
            <person name="Li Y."/>
            <person name="Litt A."/>
            <person name="Lyons E."/>
            <person name="Manning G."/>
            <person name="Maruyama T."/>
            <person name="Michael T.P."/>
            <person name="Mikami K."/>
            <person name="Miyazaki S."/>
            <person name="Morinaga S."/>
            <person name="Murata T."/>
            <person name="Mueller-Roeber B."/>
            <person name="Nelson D.R."/>
            <person name="Obara M."/>
            <person name="Oguri Y."/>
            <person name="Olmstead R.G."/>
            <person name="Onodera N."/>
            <person name="Petersen B.L."/>
            <person name="Pils B."/>
            <person name="Prigge M."/>
            <person name="Rensing S.A."/>
            <person name="Riano-Pachon D.M."/>
            <person name="Roberts A.W."/>
            <person name="Sato Y."/>
            <person name="Scheller H.V."/>
            <person name="Schulz B."/>
            <person name="Schulz C."/>
            <person name="Shakirov E.V."/>
            <person name="Shibagaki N."/>
            <person name="Shinohara N."/>
            <person name="Shippen D.E."/>
            <person name="Soerensen I."/>
            <person name="Sotooka R."/>
            <person name="Sugimoto N."/>
            <person name="Sugita M."/>
            <person name="Sumikawa N."/>
            <person name="Tanurdzic M."/>
            <person name="Theissen G."/>
            <person name="Ulvskov P."/>
            <person name="Wakazuki S."/>
            <person name="Weng J.K."/>
            <person name="Willats W.W."/>
            <person name="Wipf D."/>
            <person name="Wolf P.G."/>
            <person name="Yang L."/>
            <person name="Zimmer A.D."/>
            <person name="Zhu Q."/>
            <person name="Mitros T."/>
            <person name="Hellsten U."/>
            <person name="Loque D."/>
            <person name="Otillar R."/>
            <person name="Salamov A."/>
            <person name="Schmutz J."/>
            <person name="Shapiro H."/>
            <person name="Lindquist E."/>
            <person name="Lucas S."/>
            <person name="Rokhsar D."/>
            <person name="Grigoriev I.V."/>
        </authorList>
    </citation>
    <scope>NUCLEOTIDE SEQUENCE [LARGE SCALE GENOMIC DNA]</scope>
</reference>
<organism evidence="7">
    <name type="scientific">Selaginella moellendorffii</name>
    <name type="common">Spikemoss</name>
    <dbReference type="NCBI Taxonomy" id="88036"/>
    <lineage>
        <taxon>Eukaryota</taxon>
        <taxon>Viridiplantae</taxon>
        <taxon>Streptophyta</taxon>
        <taxon>Embryophyta</taxon>
        <taxon>Tracheophyta</taxon>
        <taxon>Lycopodiopsida</taxon>
        <taxon>Selaginellales</taxon>
        <taxon>Selaginellaceae</taxon>
        <taxon>Selaginella</taxon>
    </lineage>
</organism>
<dbReference type="InterPro" id="IPR047187">
    <property type="entry name" value="SF1_C_Upf1"/>
</dbReference>
<feature type="non-terminal residue" evidence="6">
    <location>
        <position position="1"/>
    </location>
</feature>
<evidence type="ECO:0000256" key="3">
    <source>
        <dbReference type="ARBA" id="ARBA00022806"/>
    </source>
</evidence>
<evidence type="ECO:0000259" key="5">
    <source>
        <dbReference type="Pfam" id="PF13087"/>
    </source>
</evidence>
<keyword evidence="1" id="KW-0547">Nucleotide-binding</keyword>
<dbReference type="PANTHER" id="PTHR43788">
    <property type="entry name" value="DNA2/NAM7 HELICASE FAMILY MEMBER"/>
    <property type="match status" value="1"/>
</dbReference>
<dbReference type="Gene3D" id="3.40.50.300">
    <property type="entry name" value="P-loop containing nucleotide triphosphate hydrolases"/>
    <property type="match status" value="1"/>
</dbReference>
<evidence type="ECO:0000313" key="6">
    <source>
        <dbReference type="EMBL" id="EFJ16961.1"/>
    </source>
</evidence>
<evidence type="ECO:0000256" key="1">
    <source>
        <dbReference type="ARBA" id="ARBA00022741"/>
    </source>
</evidence>
<feature type="non-terminal residue" evidence="6">
    <location>
        <position position="117"/>
    </location>
</feature>
<evidence type="ECO:0000256" key="2">
    <source>
        <dbReference type="ARBA" id="ARBA00022801"/>
    </source>
</evidence>
<evidence type="ECO:0000313" key="7">
    <source>
        <dbReference type="Proteomes" id="UP000001514"/>
    </source>
</evidence>
<dbReference type="Proteomes" id="UP000001514">
    <property type="component" value="Unassembled WGS sequence"/>
</dbReference>
<keyword evidence="3" id="KW-0347">Helicase</keyword>
<dbReference type="InterPro" id="IPR041679">
    <property type="entry name" value="DNA2/NAM7-like_C"/>
</dbReference>
<dbReference type="AlphaFoldDB" id="D8SF15"/>
<accession>D8SF15</accession>
<dbReference type="Gramene" id="EFJ16961">
    <property type="protein sequence ID" value="EFJ16961"/>
    <property type="gene ID" value="SELMODRAFT_27603"/>
</dbReference>
<dbReference type="Pfam" id="PF13087">
    <property type="entry name" value="AAA_12"/>
    <property type="match status" value="1"/>
</dbReference>
<keyword evidence="2" id="KW-0378">Hydrolase</keyword>
<dbReference type="GO" id="GO:0016787">
    <property type="term" value="F:hydrolase activity"/>
    <property type="evidence" value="ECO:0007669"/>
    <property type="project" value="UniProtKB-KW"/>
</dbReference>
<dbReference type="KEGG" id="smo:SELMODRAFT_27603"/>
<dbReference type="eggNOG" id="KOG1803">
    <property type="taxonomic scope" value="Eukaryota"/>
</dbReference>
<dbReference type="InParanoid" id="D8SF15"/>
<dbReference type="CDD" id="cd18808">
    <property type="entry name" value="SF1_C_Upf1"/>
    <property type="match status" value="1"/>
</dbReference>
<dbReference type="GO" id="GO:0004386">
    <property type="term" value="F:helicase activity"/>
    <property type="evidence" value="ECO:0007669"/>
    <property type="project" value="UniProtKB-KW"/>
</dbReference>
<dbReference type="InterPro" id="IPR027417">
    <property type="entry name" value="P-loop_NTPase"/>
</dbReference>
<sequence length="117" mass="13125">HTLVLIDICGCDMEESKDETESSFNEGEARIAIAHAQKLVESGVKAIDIGIVTPYAAQVSIYCFMRLLEVEISTIDGFQGREKEAMIISMVRSNDKKEVWFLSGKRRMNVAVTRAKR</sequence>
<protein>
    <recommendedName>
        <fullName evidence="5">DNA2/NAM7 helicase-like C-terminal domain-containing protein</fullName>
    </recommendedName>
</protein>
<evidence type="ECO:0000256" key="4">
    <source>
        <dbReference type="ARBA" id="ARBA00022840"/>
    </source>
</evidence>
<keyword evidence="4" id="KW-0067">ATP-binding</keyword>
<proteinExistence type="predicted"/>
<gene>
    <name evidence="6" type="ORF">SELMODRAFT_27603</name>
</gene>
<feature type="domain" description="DNA2/NAM7 helicase-like C-terminal" evidence="5">
    <location>
        <begin position="3"/>
        <end position="117"/>
    </location>
</feature>
<dbReference type="SUPFAM" id="SSF52540">
    <property type="entry name" value="P-loop containing nucleoside triphosphate hydrolases"/>
    <property type="match status" value="1"/>
</dbReference>
<dbReference type="InterPro" id="IPR050534">
    <property type="entry name" value="Coronavir_polyprotein_1ab"/>
</dbReference>
<dbReference type="EMBL" id="GL377616">
    <property type="protein sequence ID" value="EFJ16961.1"/>
    <property type="molecule type" value="Genomic_DNA"/>
</dbReference>
<dbReference type="OMA" id="VMPMNIA"/>
<dbReference type="HOGENOM" id="CLU_001666_9_1_1"/>